<dbReference type="Gene3D" id="2.120.10.30">
    <property type="entry name" value="TolB, C-terminal domain"/>
    <property type="match status" value="2"/>
</dbReference>
<feature type="signal peptide" evidence="1">
    <location>
        <begin position="1"/>
        <end position="26"/>
    </location>
</feature>
<dbReference type="InterPro" id="IPR050952">
    <property type="entry name" value="TRIM-NHL_E3_ligases"/>
</dbReference>
<dbReference type="SUPFAM" id="SSF63829">
    <property type="entry name" value="Calcium-dependent phosphotriesterase"/>
    <property type="match status" value="2"/>
</dbReference>
<dbReference type="SUPFAM" id="SSF101898">
    <property type="entry name" value="NHL repeat"/>
    <property type="match status" value="1"/>
</dbReference>
<dbReference type="PANTHER" id="PTHR24104">
    <property type="entry name" value="E3 UBIQUITIN-PROTEIN LIGASE NHLRC1-RELATED"/>
    <property type="match status" value="1"/>
</dbReference>
<dbReference type="InterPro" id="IPR011042">
    <property type="entry name" value="6-blade_b-propeller_TolB-like"/>
</dbReference>
<evidence type="ECO:0000313" key="3">
    <source>
        <dbReference type="Proteomes" id="UP000515312"/>
    </source>
</evidence>
<dbReference type="GO" id="GO:0008270">
    <property type="term" value="F:zinc ion binding"/>
    <property type="evidence" value="ECO:0007669"/>
    <property type="project" value="UniProtKB-KW"/>
</dbReference>
<sequence length="766" mass="78741">MPNCNGILPASVLLFASTLFPGLSVAQSPEVVFLGTSPVTIGSVPVMAADVGSLGVDASGNQYYADVAHGTVVEVNTEGSRSTLVSGLKSPSIAVDYRGNVFVADSGNNRILESAVGAKRKTSVLTAASTPRALTVDSADNVFYLSGTSLIEMPNGSTPATVATVASGSEALAFGPALSGTRRLYILAQSAGTYSVTLYSYPETGRGTYDAKPLVGFLPAIAGGSIQSFAVDPHNNAVIVNNSGGTAQIIIGRNGEGTPSDFEQTIYTSQVPTTTIAEDPNGSIYFLDATGLEQIQLGAVNFGSEHFGAIIPITDELVLNFGAPLNVTYVASYPTGEFDAPDFDASPMYEQTPPQVYLVLFPSDTGLLTGALKLTDQNNKTLTIPLYGTGLTPWTAYYTPAPDIRHQTPSTFKPVAISPDGKYVLDAASSTFTYGGGVIHGLKNPRGLAVDAIGDVFITQIGVPGVLRGGADGTVTQIATDITNPLAVAVDGPGNLYITNGDDIVRVAPDGSESIFATPATNGGDKSALCLAVDYENNLYAGYASTELNPSRGAIIKISPAGVVTGVGSNALQPVALAANHGPALFFTDATRGTVSVLDGLKGEKSLAFGFQSPLGLATDTEGNVTVADSVLGHLITIGSGQSGYNINFGKVALGETATYPLSIVAVGSDTGQSGGELLTPQNGFDIPFNPSFSPNQPTGYGGPMISELKFTFTPTALGTQSTQLVGYDDDENRNHDGYNVGPTFNLTGTGVPAADPAGFSLTTVP</sequence>
<accession>A0A7G8BPG7</accession>
<organism evidence="2 3">
    <name type="scientific">Alloacidobacterium dinghuense</name>
    <dbReference type="NCBI Taxonomy" id="2763107"/>
    <lineage>
        <taxon>Bacteria</taxon>
        <taxon>Pseudomonadati</taxon>
        <taxon>Acidobacteriota</taxon>
        <taxon>Terriglobia</taxon>
        <taxon>Terriglobales</taxon>
        <taxon>Acidobacteriaceae</taxon>
        <taxon>Alloacidobacterium</taxon>
    </lineage>
</organism>
<dbReference type="EMBL" id="CP060394">
    <property type="protein sequence ID" value="QNI34437.1"/>
    <property type="molecule type" value="Genomic_DNA"/>
</dbReference>
<evidence type="ECO:0000313" key="2">
    <source>
        <dbReference type="EMBL" id="QNI34437.1"/>
    </source>
</evidence>
<dbReference type="RefSeq" id="WP_186746614.1">
    <property type="nucleotide sequence ID" value="NZ_CP060394.1"/>
</dbReference>
<gene>
    <name evidence="2" type="ORF">H7849_11400</name>
</gene>
<evidence type="ECO:0008006" key="4">
    <source>
        <dbReference type="Google" id="ProtNLM"/>
    </source>
</evidence>
<reference evidence="2 3" key="1">
    <citation type="submission" date="2020-08" db="EMBL/GenBank/DDBJ databases">
        <title>Edaphobacter telluris sp. nov. and Acidobacterium dinghuensis sp. nov., two acidobacteria isolated from forest soil.</title>
        <authorList>
            <person name="Fu J."/>
            <person name="Qiu L."/>
        </authorList>
    </citation>
    <scope>NUCLEOTIDE SEQUENCE [LARGE SCALE GENOMIC DNA]</scope>
    <source>
        <strain evidence="2">4Y35</strain>
    </source>
</reference>
<dbReference type="Proteomes" id="UP000515312">
    <property type="component" value="Chromosome"/>
</dbReference>
<keyword evidence="1" id="KW-0732">Signal</keyword>
<feature type="chain" id="PRO_5028930322" description="NHL repeat containing protein" evidence="1">
    <location>
        <begin position="27"/>
        <end position="766"/>
    </location>
</feature>
<dbReference type="KEGG" id="adin:H7849_11400"/>
<dbReference type="Gene3D" id="2.40.10.500">
    <property type="match status" value="1"/>
</dbReference>
<keyword evidence="3" id="KW-1185">Reference proteome</keyword>
<dbReference type="PANTHER" id="PTHR24104:SF25">
    <property type="entry name" value="PROTEIN LIN-41"/>
    <property type="match status" value="1"/>
</dbReference>
<dbReference type="AlphaFoldDB" id="A0A7G8BPG7"/>
<name>A0A7G8BPG7_9BACT</name>
<evidence type="ECO:0000256" key="1">
    <source>
        <dbReference type="SAM" id="SignalP"/>
    </source>
</evidence>
<proteinExistence type="predicted"/>
<protein>
    <recommendedName>
        <fullName evidence="4">NHL repeat containing protein</fullName>
    </recommendedName>
</protein>